<protein>
    <recommendedName>
        <fullName evidence="13">Amino acid export carrier protein</fullName>
    </recommendedName>
</protein>
<keyword evidence="12" id="KW-1185">Reference proteome</keyword>
<evidence type="ECO:0000256" key="8">
    <source>
        <dbReference type="SAM" id="Phobius"/>
    </source>
</evidence>
<dbReference type="NCBIfam" id="NF047720">
    <property type="entry name" value="ThrSerExpThrE"/>
    <property type="match status" value="1"/>
</dbReference>
<evidence type="ECO:0000256" key="7">
    <source>
        <dbReference type="SAM" id="MobiDB-lite"/>
    </source>
</evidence>
<evidence type="ECO:0000259" key="9">
    <source>
        <dbReference type="Pfam" id="PF06738"/>
    </source>
</evidence>
<name>D7WA21_9CORY</name>
<feature type="transmembrane region" description="Helical" evidence="8">
    <location>
        <begin position="205"/>
        <end position="227"/>
    </location>
</feature>
<evidence type="ECO:0000256" key="4">
    <source>
        <dbReference type="ARBA" id="ARBA00022989"/>
    </source>
</evidence>
<dbReference type="GO" id="GO:0015744">
    <property type="term" value="P:succinate transport"/>
    <property type="evidence" value="ECO:0007669"/>
    <property type="project" value="TreeGrafter"/>
</dbReference>
<dbReference type="EMBL" id="ACLJ02000001">
    <property type="protein sequence ID" value="EFK55638.1"/>
    <property type="molecule type" value="Genomic_DNA"/>
</dbReference>
<evidence type="ECO:0000259" key="10">
    <source>
        <dbReference type="Pfam" id="PF12821"/>
    </source>
</evidence>
<dbReference type="Proteomes" id="UP000004208">
    <property type="component" value="Unassembled WGS sequence"/>
</dbReference>
<keyword evidence="5 8" id="KW-0472">Membrane</keyword>
<dbReference type="Pfam" id="PF06738">
    <property type="entry name" value="ThrE"/>
    <property type="match status" value="1"/>
</dbReference>
<dbReference type="AlphaFoldDB" id="D7WA21"/>
<evidence type="ECO:0000256" key="1">
    <source>
        <dbReference type="ARBA" id="ARBA00004651"/>
    </source>
</evidence>
<organism evidence="11 12">
    <name type="scientific">Corynebacterium genitalium ATCC 33030</name>
    <dbReference type="NCBI Taxonomy" id="585529"/>
    <lineage>
        <taxon>Bacteria</taxon>
        <taxon>Bacillati</taxon>
        <taxon>Actinomycetota</taxon>
        <taxon>Actinomycetes</taxon>
        <taxon>Mycobacteriales</taxon>
        <taxon>Corynebacteriaceae</taxon>
        <taxon>Corynebacterium</taxon>
    </lineage>
</organism>
<keyword evidence="2" id="KW-1003">Cell membrane</keyword>
<feature type="transmembrane region" description="Helical" evidence="8">
    <location>
        <begin position="388"/>
        <end position="407"/>
    </location>
</feature>
<evidence type="ECO:0000256" key="6">
    <source>
        <dbReference type="ARBA" id="ARBA00034125"/>
    </source>
</evidence>
<feature type="transmembrane region" description="Helical" evidence="8">
    <location>
        <begin position="427"/>
        <end position="448"/>
    </location>
</feature>
<evidence type="ECO:0000256" key="5">
    <source>
        <dbReference type="ARBA" id="ARBA00023136"/>
    </source>
</evidence>
<feature type="transmembrane region" description="Helical" evidence="8">
    <location>
        <begin position="272"/>
        <end position="292"/>
    </location>
</feature>
<evidence type="ECO:0000256" key="3">
    <source>
        <dbReference type="ARBA" id="ARBA00022692"/>
    </source>
</evidence>
<dbReference type="InterPro" id="IPR050539">
    <property type="entry name" value="ThrE_Dicarb/AminoAcid_Exp"/>
</dbReference>
<comment type="subcellular location">
    <subcellularLocation>
        <location evidence="1">Cell membrane</location>
        <topology evidence="1">Multi-pass membrane protein</topology>
    </subcellularLocation>
</comment>
<dbReference type="Pfam" id="PF12821">
    <property type="entry name" value="ThrE_2"/>
    <property type="match status" value="1"/>
</dbReference>
<reference evidence="11" key="1">
    <citation type="submission" date="2010-06" db="EMBL/GenBank/DDBJ databases">
        <authorList>
            <person name="Muzny D."/>
            <person name="Qin X."/>
            <person name="Buhay C."/>
            <person name="Dugan-Rocha S."/>
            <person name="Ding Y."/>
            <person name="Chen G."/>
            <person name="Hawes A."/>
            <person name="Holder M."/>
            <person name="Jhangiani S."/>
            <person name="Johnson A."/>
            <person name="Khan Z."/>
            <person name="Li Z."/>
            <person name="Liu W."/>
            <person name="Liu X."/>
            <person name="Perez L."/>
            <person name="Shen H."/>
            <person name="Wang Q."/>
            <person name="Watt J."/>
            <person name="Xi L."/>
            <person name="Xin Y."/>
            <person name="Zhou J."/>
            <person name="Deng J."/>
            <person name="Jiang H."/>
            <person name="Liu Y."/>
            <person name="Qu J."/>
            <person name="Song X.-Z."/>
            <person name="Zhang L."/>
            <person name="Villasana D."/>
            <person name="Johnson A."/>
            <person name="Liu J."/>
            <person name="Liyanage D."/>
            <person name="Lorensuhewa L."/>
            <person name="Robinson T."/>
            <person name="Song A."/>
            <person name="Song B.-B."/>
            <person name="Dinh H."/>
            <person name="Thornton R."/>
            <person name="Coyle M."/>
            <person name="Francisco L."/>
            <person name="Jackson L."/>
            <person name="Javaid M."/>
            <person name="Korchina V."/>
            <person name="Kovar C."/>
            <person name="Mata R."/>
            <person name="Mathew T."/>
            <person name="Ngo R."/>
            <person name="Nguyen L."/>
            <person name="Nguyen N."/>
            <person name="Okwuonu G."/>
            <person name="Ongeri F."/>
            <person name="Pham C."/>
            <person name="Simmons D."/>
            <person name="Wilczek-Boney K."/>
            <person name="Hale W."/>
            <person name="Jakkamsetti A."/>
            <person name="Pham P."/>
            <person name="Ruth R."/>
            <person name="San Lucas F."/>
            <person name="Warren J."/>
            <person name="Zhang J."/>
            <person name="Zhao Z."/>
            <person name="Zhou C."/>
            <person name="Zhu D."/>
            <person name="Lee S."/>
            <person name="Bess C."/>
            <person name="Blankenburg K."/>
            <person name="Forbes L."/>
            <person name="Fu Q."/>
            <person name="Gubbala S."/>
            <person name="Hirani K."/>
            <person name="Jayaseelan J.C."/>
            <person name="Lara F."/>
            <person name="Munidasa M."/>
            <person name="Palculict T."/>
            <person name="Patil S."/>
            <person name="Pu L.-L."/>
            <person name="Saada N."/>
            <person name="Tang L."/>
            <person name="Weissenberger G."/>
            <person name="Zhu Y."/>
            <person name="Hemphill L."/>
            <person name="Shang Y."/>
            <person name="Youmans B."/>
            <person name="Ayvaz T."/>
            <person name="Ross M."/>
            <person name="Santibanez J."/>
            <person name="Aqrawi P."/>
            <person name="Gross S."/>
            <person name="Joshi V."/>
            <person name="Fowler G."/>
            <person name="Nazareth L."/>
            <person name="Reid J."/>
            <person name="Worley K."/>
            <person name="Petrosino J."/>
            <person name="Highlander S."/>
            <person name="Gibbs R."/>
        </authorList>
    </citation>
    <scope>NUCLEOTIDE SEQUENCE [LARGE SCALE GENOMIC DNA]</scope>
    <source>
        <strain evidence="11">ATCC 33030</strain>
    </source>
</reference>
<dbReference type="PANTHER" id="PTHR34390:SF2">
    <property type="entry name" value="SUCCINATE TRANSPORTER SUBUNIT YJJP-RELATED"/>
    <property type="match status" value="1"/>
</dbReference>
<sequence length="546" mass="57659">MLKNLREALRSSGPVATIDQARTSPPPSVLAPVDLTDPAQVAAVMTIGARVGEILIANGTTSSDAKAQIHAVTSSYGLHYCHVDITLNTITVNSLIGTARKQPVGVFRVVSDMSENYSKLQEVDRLIRSIRAGATPPEMAEKILDDLYNAKPPYPLWVSIAGWSIMGAAISILLGGDWFMSVLGAFTAALITSINAWLGKKELPYFYHCVLGGFVATVPATLFYTLAARAGTTIVPSQVIATGIVVLLAGLTLVQSLQDGVTGSPVTASGRFFAALLNTGAIVAGVAIGIQVADLFGAGLPPIETQPPTPTYSSAAVRIFGGTAAAAGFALAVYAERRAIVVTAVTAFIGGFAYYAVLIPFGSGRLFATAICAVMVGLAGGLLARRFLIAPLITAVAGVTPFLPGSGVYRSMYALLNEQTVLGLNNLFLAIGTCLALAGGVVLGEWFARRLRRPQLFNPYRAFRAAGRVTFQQIRRAEQAASRRLSEQAARNLAKNQAKNQAKIQAKTQSKNQSKGQTETHTGVQFKSKSEPKTEPKAQPDVRPTD</sequence>
<feature type="transmembrane region" description="Helical" evidence="8">
    <location>
        <begin position="339"/>
        <end position="358"/>
    </location>
</feature>
<feature type="domain" description="Threonine/Serine exporter ThrE" evidence="10">
    <location>
        <begin position="324"/>
        <end position="444"/>
    </location>
</feature>
<feature type="transmembrane region" description="Helical" evidence="8">
    <location>
        <begin position="178"/>
        <end position="198"/>
    </location>
</feature>
<dbReference type="STRING" id="585529.HMPREF0291_10896"/>
<dbReference type="InterPro" id="IPR010619">
    <property type="entry name" value="ThrE-like_N"/>
</dbReference>
<feature type="domain" description="Threonine/serine exporter-like N-terminal" evidence="9">
    <location>
        <begin position="49"/>
        <end position="292"/>
    </location>
</feature>
<dbReference type="InterPro" id="IPR024528">
    <property type="entry name" value="ThrE_2"/>
</dbReference>
<accession>D7WA21</accession>
<dbReference type="GO" id="GO:0005886">
    <property type="term" value="C:plasma membrane"/>
    <property type="evidence" value="ECO:0007669"/>
    <property type="project" value="UniProtKB-SubCell"/>
</dbReference>
<dbReference type="GO" id="GO:0022857">
    <property type="term" value="F:transmembrane transporter activity"/>
    <property type="evidence" value="ECO:0007669"/>
    <property type="project" value="InterPro"/>
</dbReference>
<dbReference type="eggNOG" id="COG3610">
    <property type="taxonomic scope" value="Bacteria"/>
</dbReference>
<proteinExistence type="inferred from homology"/>
<dbReference type="HOGENOM" id="CLU_023738_0_0_11"/>
<evidence type="ECO:0008006" key="13">
    <source>
        <dbReference type="Google" id="ProtNLM"/>
    </source>
</evidence>
<dbReference type="PANTHER" id="PTHR34390">
    <property type="entry name" value="UPF0442 PROTEIN YJJB-RELATED"/>
    <property type="match status" value="1"/>
</dbReference>
<feature type="compositionally biased region" description="Polar residues" evidence="7">
    <location>
        <begin position="494"/>
        <end position="527"/>
    </location>
</feature>
<feature type="compositionally biased region" description="Basic and acidic residues" evidence="7">
    <location>
        <begin position="528"/>
        <end position="546"/>
    </location>
</feature>
<feature type="transmembrane region" description="Helical" evidence="8">
    <location>
        <begin position="154"/>
        <end position="172"/>
    </location>
</feature>
<gene>
    <name evidence="11" type="ORF">HMPREF0291_10896</name>
</gene>
<keyword evidence="4 8" id="KW-1133">Transmembrane helix</keyword>
<feature type="transmembrane region" description="Helical" evidence="8">
    <location>
        <begin position="312"/>
        <end position="332"/>
    </location>
</feature>
<feature type="transmembrane region" description="Helical" evidence="8">
    <location>
        <begin position="233"/>
        <end position="251"/>
    </location>
</feature>
<comment type="caution">
    <text evidence="11">The sequence shown here is derived from an EMBL/GenBank/DDBJ whole genome shotgun (WGS) entry which is preliminary data.</text>
</comment>
<dbReference type="eggNOG" id="COG2966">
    <property type="taxonomic scope" value="Bacteria"/>
</dbReference>
<comment type="similarity">
    <text evidence="6">Belongs to the ThrE exporter (TC 2.A.79) family.</text>
</comment>
<keyword evidence="3 8" id="KW-0812">Transmembrane</keyword>
<evidence type="ECO:0000313" key="12">
    <source>
        <dbReference type="Proteomes" id="UP000004208"/>
    </source>
</evidence>
<evidence type="ECO:0000313" key="11">
    <source>
        <dbReference type="EMBL" id="EFK55638.1"/>
    </source>
</evidence>
<feature type="transmembrane region" description="Helical" evidence="8">
    <location>
        <begin position="364"/>
        <end position="383"/>
    </location>
</feature>
<evidence type="ECO:0000256" key="2">
    <source>
        <dbReference type="ARBA" id="ARBA00022475"/>
    </source>
</evidence>
<feature type="region of interest" description="Disordered" evidence="7">
    <location>
        <begin position="485"/>
        <end position="546"/>
    </location>
</feature>